<dbReference type="Gene3D" id="3.20.20.70">
    <property type="entry name" value="Aldolase class I"/>
    <property type="match status" value="1"/>
</dbReference>
<protein>
    <recommendedName>
        <fullName evidence="8">Radical SAM core domain-containing protein</fullName>
    </recommendedName>
</protein>
<dbReference type="SFLD" id="SFLDG01067">
    <property type="entry name" value="SPASM/twitch_domain_containing"/>
    <property type="match status" value="1"/>
</dbReference>
<gene>
    <name evidence="9" type="ORF">S01H4_16683</name>
</gene>
<feature type="non-terminal residue" evidence="9">
    <location>
        <position position="63"/>
    </location>
</feature>
<comment type="cofactor">
    <cofactor evidence="1">
        <name>[4Fe-4S] cluster</name>
        <dbReference type="ChEBI" id="CHEBI:49883"/>
    </cofactor>
</comment>
<evidence type="ECO:0000256" key="3">
    <source>
        <dbReference type="ARBA" id="ARBA00022691"/>
    </source>
</evidence>
<dbReference type="SUPFAM" id="SSF102114">
    <property type="entry name" value="Radical SAM enzymes"/>
    <property type="match status" value="1"/>
</dbReference>
<dbReference type="PANTHER" id="PTHR22960">
    <property type="entry name" value="MOLYBDOPTERIN COFACTOR SYNTHESIS PROTEIN A"/>
    <property type="match status" value="1"/>
</dbReference>
<dbReference type="GO" id="GO:0061798">
    <property type="term" value="F:GTP 3',8'-cyclase activity"/>
    <property type="evidence" value="ECO:0007669"/>
    <property type="project" value="TreeGrafter"/>
</dbReference>
<dbReference type="InterPro" id="IPR050105">
    <property type="entry name" value="MoCo_biosynth_MoaA/MoaC"/>
</dbReference>
<evidence type="ECO:0000256" key="4">
    <source>
        <dbReference type="ARBA" id="ARBA00022723"/>
    </source>
</evidence>
<evidence type="ECO:0000256" key="1">
    <source>
        <dbReference type="ARBA" id="ARBA00001966"/>
    </source>
</evidence>
<dbReference type="AlphaFoldDB" id="X1A7K3"/>
<dbReference type="InterPro" id="IPR007197">
    <property type="entry name" value="rSAM"/>
</dbReference>
<name>X1A7K3_9ZZZZ</name>
<dbReference type="InterPro" id="IPR058240">
    <property type="entry name" value="rSAM_sf"/>
</dbReference>
<keyword evidence="3" id="KW-0949">S-adenosyl-L-methionine</keyword>
<evidence type="ECO:0000256" key="2">
    <source>
        <dbReference type="ARBA" id="ARBA00022485"/>
    </source>
</evidence>
<keyword evidence="6" id="KW-0411">Iron-sulfur</keyword>
<proteinExistence type="predicted"/>
<dbReference type="GO" id="GO:0006777">
    <property type="term" value="P:Mo-molybdopterin cofactor biosynthetic process"/>
    <property type="evidence" value="ECO:0007669"/>
    <property type="project" value="UniProtKB-KW"/>
</dbReference>
<keyword evidence="5" id="KW-0408">Iron</keyword>
<dbReference type="PROSITE" id="PS01305">
    <property type="entry name" value="MOAA_NIFB_PQQE"/>
    <property type="match status" value="1"/>
</dbReference>
<evidence type="ECO:0000313" key="9">
    <source>
        <dbReference type="EMBL" id="GAG56181.1"/>
    </source>
</evidence>
<dbReference type="Pfam" id="PF04055">
    <property type="entry name" value="Radical_SAM"/>
    <property type="match status" value="1"/>
</dbReference>
<evidence type="ECO:0000259" key="8">
    <source>
        <dbReference type="PROSITE" id="PS51918"/>
    </source>
</evidence>
<sequence length="63" mass="7672">MLVDRFNRRINYLRVSITDRCNLRCVYCTPPDGERRLTHREILRYEELLRIVRIALKLGIKKI</sequence>
<comment type="caution">
    <text evidence="9">The sequence shown here is derived from an EMBL/GenBank/DDBJ whole genome shotgun (WGS) entry which is preliminary data.</text>
</comment>
<evidence type="ECO:0000256" key="5">
    <source>
        <dbReference type="ARBA" id="ARBA00023004"/>
    </source>
</evidence>
<reference evidence="9" key="1">
    <citation type="journal article" date="2014" name="Front. Microbiol.">
        <title>High frequency of phylogenetically diverse reductive dehalogenase-homologous genes in deep subseafloor sedimentary metagenomes.</title>
        <authorList>
            <person name="Kawai M."/>
            <person name="Futagami T."/>
            <person name="Toyoda A."/>
            <person name="Takaki Y."/>
            <person name="Nishi S."/>
            <person name="Hori S."/>
            <person name="Arai W."/>
            <person name="Tsubouchi T."/>
            <person name="Morono Y."/>
            <person name="Uchiyama I."/>
            <person name="Ito T."/>
            <person name="Fujiyama A."/>
            <person name="Inagaki F."/>
            <person name="Takami H."/>
        </authorList>
    </citation>
    <scope>NUCLEOTIDE SEQUENCE</scope>
    <source>
        <strain evidence="9">Expedition CK06-06</strain>
    </source>
</reference>
<dbReference type="GO" id="GO:0046872">
    <property type="term" value="F:metal ion binding"/>
    <property type="evidence" value="ECO:0007669"/>
    <property type="project" value="UniProtKB-KW"/>
</dbReference>
<dbReference type="PROSITE" id="PS51918">
    <property type="entry name" value="RADICAL_SAM"/>
    <property type="match status" value="1"/>
</dbReference>
<organism evidence="9">
    <name type="scientific">marine sediment metagenome</name>
    <dbReference type="NCBI Taxonomy" id="412755"/>
    <lineage>
        <taxon>unclassified sequences</taxon>
        <taxon>metagenomes</taxon>
        <taxon>ecological metagenomes</taxon>
    </lineage>
</organism>
<keyword evidence="2" id="KW-0004">4Fe-4S</keyword>
<dbReference type="GO" id="GO:0061799">
    <property type="term" value="F:cyclic pyranopterin monophosphate synthase activity"/>
    <property type="evidence" value="ECO:0007669"/>
    <property type="project" value="TreeGrafter"/>
</dbReference>
<dbReference type="InterPro" id="IPR013785">
    <property type="entry name" value="Aldolase_TIM"/>
</dbReference>
<accession>X1A7K3</accession>
<evidence type="ECO:0000256" key="7">
    <source>
        <dbReference type="ARBA" id="ARBA00023150"/>
    </source>
</evidence>
<dbReference type="InterPro" id="IPR000385">
    <property type="entry name" value="MoaA_NifB_PqqE_Fe-S-bd_CS"/>
</dbReference>
<evidence type="ECO:0000256" key="6">
    <source>
        <dbReference type="ARBA" id="ARBA00023014"/>
    </source>
</evidence>
<dbReference type="GO" id="GO:0051539">
    <property type="term" value="F:4 iron, 4 sulfur cluster binding"/>
    <property type="evidence" value="ECO:0007669"/>
    <property type="project" value="UniProtKB-KW"/>
</dbReference>
<dbReference type="SFLD" id="SFLDS00029">
    <property type="entry name" value="Radical_SAM"/>
    <property type="match status" value="1"/>
</dbReference>
<dbReference type="EMBL" id="BART01007318">
    <property type="protein sequence ID" value="GAG56181.1"/>
    <property type="molecule type" value="Genomic_DNA"/>
</dbReference>
<keyword evidence="7" id="KW-0501">Molybdenum cofactor biosynthesis</keyword>
<feature type="domain" description="Radical SAM core" evidence="8">
    <location>
        <begin position="5"/>
        <end position="63"/>
    </location>
</feature>
<keyword evidence="4" id="KW-0479">Metal-binding</keyword>
<dbReference type="PANTHER" id="PTHR22960:SF0">
    <property type="entry name" value="MOLYBDENUM COFACTOR BIOSYNTHESIS PROTEIN 1"/>
    <property type="match status" value="1"/>
</dbReference>